<feature type="transmembrane region" description="Helical" evidence="1">
    <location>
        <begin position="34"/>
        <end position="59"/>
    </location>
</feature>
<feature type="transmembrane region" description="Helical" evidence="1">
    <location>
        <begin position="80"/>
        <end position="98"/>
    </location>
</feature>
<keyword evidence="1" id="KW-0472">Membrane</keyword>
<dbReference type="EMBL" id="FNBK01000005">
    <property type="protein sequence ID" value="SDF30526.1"/>
    <property type="molecule type" value="Genomic_DNA"/>
</dbReference>
<sequence>MGTRANPAFAVGAVAVPVALLVYAVTLGTLQQHTYVHVMAGVLWTGTDLFMALVLGPVLGGLAVEERASVFRRLTPKTSFLLPSLALVTIAGGITLVLRSPVWPFPHAHAWLALLTAATLLPALALIGWQFDAFTDWRWLVAFGVALVGSGAYLAVALPNFGMTRPVFVVILAIVTVLSVLGFGVLMPGEVRMYLEMQSADPDADLISDIGMRNAKLSAIQGLFQLLIIVAMVYLRWGGF</sequence>
<evidence type="ECO:0000313" key="3">
    <source>
        <dbReference type="Proteomes" id="UP000199076"/>
    </source>
</evidence>
<keyword evidence="3" id="KW-1185">Reference proteome</keyword>
<proteinExistence type="predicted"/>
<feature type="transmembrane region" description="Helical" evidence="1">
    <location>
        <begin position="167"/>
        <end position="187"/>
    </location>
</feature>
<organism evidence="2 3">
    <name type="scientific">Halorientalis regularis</name>
    <dbReference type="NCBI Taxonomy" id="660518"/>
    <lineage>
        <taxon>Archaea</taxon>
        <taxon>Methanobacteriati</taxon>
        <taxon>Methanobacteriota</taxon>
        <taxon>Stenosarchaea group</taxon>
        <taxon>Halobacteria</taxon>
        <taxon>Halobacteriales</taxon>
        <taxon>Haloarculaceae</taxon>
        <taxon>Halorientalis</taxon>
    </lineage>
</organism>
<protein>
    <submittedName>
        <fullName evidence="2">Uncharacterized protein</fullName>
    </submittedName>
</protein>
<gene>
    <name evidence="2" type="ORF">SAMN05216218_105120</name>
</gene>
<dbReference type="STRING" id="660518.SAMN05216218_105120"/>
<accession>A0A1G7JZW3</accession>
<dbReference type="AlphaFoldDB" id="A0A1G7JZW3"/>
<evidence type="ECO:0000256" key="1">
    <source>
        <dbReference type="SAM" id="Phobius"/>
    </source>
</evidence>
<keyword evidence="1" id="KW-1133">Transmembrane helix</keyword>
<reference evidence="3" key="1">
    <citation type="submission" date="2016-10" db="EMBL/GenBank/DDBJ databases">
        <authorList>
            <person name="Varghese N."/>
            <person name="Submissions S."/>
        </authorList>
    </citation>
    <scope>NUCLEOTIDE SEQUENCE [LARGE SCALE GENOMIC DNA]</scope>
    <source>
        <strain evidence="3">IBRC-M 10760</strain>
    </source>
</reference>
<evidence type="ECO:0000313" key="2">
    <source>
        <dbReference type="EMBL" id="SDF30526.1"/>
    </source>
</evidence>
<name>A0A1G7JZW3_9EURY</name>
<feature type="transmembrane region" description="Helical" evidence="1">
    <location>
        <begin position="217"/>
        <end position="237"/>
    </location>
</feature>
<keyword evidence="1" id="KW-0812">Transmembrane</keyword>
<dbReference type="Proteomes" id="UP000199076">
    <property type="component" value="Unassembled WGS sequence"/>
</dbReference>
<dbReference type="RefSeq" id="WP_092690368.1">
    <property type="nucleotide sequence ID" value="NZ_FNBK01000005.1"/>
</dbReference>
<feature type="transmembrane region" description="Helical" evidence="1">
    <location>
        <begin position="139"/>
        <end position="161"/>
    </location>
</feature>
<feature type="transmembrane region" description="Helical" evidence="1">
    <location>
        <begin position="110"/>
        <end position="127"/>
    </location>
</feature>